<dbReference type="RefSeq" id="WP_138153394.1">
    <property type="nucleotide sequence ID" value="NZ_VANU01000006.1"/>
</dbReference>
<dbReference type="PANTHER" id="PTHR30531">
    <property type="entry name" value="FLAGELLAR BIOSYNTHETIC PROTEIN FLHB"/>
    <property type="match status" value="1"/>
</dbReference>
<name>A0A5R8XXL4_9BACT</name>
<sequence>MEKNKLKKAVALGYDIDVDNAPKVIAKGTGELAKNIIKVAENNEIPIKKDEDLVELLSALDIDKEIPDSMYKAVSEIFSFIYDLTSLERKKRELEQK</sequence>
<dbReference type="Proteomes" id="UP000308901">
    <property type="component" value="Unassembled WGS sequence"/>
</dbReference>
<dbReference type="Gene3D" id="3.40.1690.10">
    <property type="entry name" value="secretion proteins EscU"/>
    <property type="match status" value="1"/>
</dbReference>
<dbReference type="EMBL" id="VANU01000006">
    <property type="protein sequence ID" value="TLP36164.1"/>
    <property type="molecule type" value="Genomic_DNA"/>
</dbReference>
<accession>A0A5R8XXL4</accession>
<dbReference type="Pfam" id="PF01312">
    <property type="entry name" value="Bac_export_2"/>
    <property type="match status" value="1"/>
</dbReference>
<gene>
    <name evidence="2" type="ORF">FDK22_12890</name>
</gene>
<evidence type="ECO:0000256" key="1">
    <source>
        <dbReference type="ARBA" id="ARBA00010690"/>
    </source>
</evidence>
<comment type="similarity">
    <text evidence="1">Belongs to the type III secretion exporter family.</text>
</comment>
<comment type="caution">
    <text evidence="2">The sequence shown here is derived from an EMBL/GenBank/DDBJ whole genome shotgun (WGS) entry which is preliminary data.</text>
</comment>
<dbReference type="GO" id="GO:0005886">
    <property type="term" value="C:plasma membrane"/>
    <property type="evidence" value="ECO:0007669"/>
    <property type="project" value="TreeGrafter"/>
</dbReference>
<dbReference type="PANTHER" id="PTHR30531:SF12">
    <property type="entry name" value="FLAGELLAR BIOSYNTHETIC PROTEIN FLHB"/>
    <property type="match status" value="1"/>
</dbReference>
<protein>
    <submittedName>
        <fullName evidence="2">Type III secretion system protein</fullName>
    </submittedName>
</protein>
<dbReference type="GO" id="GO:0009306">
    <property type="term" value="P:protein secretion"/>
    <property type="evidence" value="ECO:0007669"/>
    <property type="project" value="InterPro"/>
</dbReference>
<dbReference type="InterPro" id="IPR029025">
    <property type="entry name" value="T3SS_substrate_exporter_C"/>
</dbReference>
<dbReference type="InterPro" id="IPR006135">
    <property type="entry name" value="T3SS_substrate_exporter"/>
</dbReference>
<evidence type="ECO:0000313" key="2">
    <source>
        <dbReference type="EMBL" id="TLP36164.1"/>
    </source>
</evidence>
<evidence type="ECO:0000313" key="3">
    <source>
        <dbReference type="Proteomes" id="UP000308901"/>
    </source>
</evidence>
<dbReference type="SUPFAM" id="SSF160544">
    <property type="entry name" value="EscU C-terminal domain-like"/>
    <property type="match status" value="1"/>
</dbReference>
<organism evidence="2 3">
    <name type="scientific">Arcobacter arenosus</name>
    <dbReference type="NCBI Taxonomy" id="2576037"/>
    <lineage>
        <taxon>Bacteria</taxon>
        <taxon>Pseudomonadati</taxon>
        <taxon>Campylobacterota</taxon>
        <taxon>Epsilonproteobacteria</taxon>
        <taxon>Campylobacterales</taxon>
        <taxon>Arcobacteraceae</taxon>
        <taxon>Arcobacter</taxon>
    </lineage>
</organism>
<keyword evidence="3" id="KW-1185">Reference proteome</keyword>
<dbReference type="AlphaFoldDB" id="A0A5R8XXL4"/>
<reference evidence="2 3" key="1">
    <citation type="submission" date="2019-05" db="EMBL/GenBank/DDBJ databases">
        <title>Arcobacter sp. nov., isolated from sea sediment.</title>
        <authorList>
            <person name="Kim W."/>
        </authorList>
    </citation>
    <scope>NUCLEOTIDE SEQUENCE [LARGE SCALE GENOMIC DNA]</scope>
    <source>
        <strain evidence="2 3">CAU 1517</strain>
    </source>
</reference>
<proteinExistence type="inferred from homology"/>
<dbReference type="OrthoDB" id="5244399at2"/>